<dbReference type="PANTHER" id="PTHR24114">
    <property type="entry name" value="LEUCINE RICH REPEAT FAMILY PROTEIN"/>
    <property type="match status" value="1"/>
</dbReference>
<accession>A0A9P6PJV1</accession>
<evidence type="ECO:0000313" key="2">
    <source>
        <dbReference type="Proteomes" id="UP000726737"/>
    </source>
</evidence>
<name>A0A9P6PJV1_9FUNG</name>
<dbReference type="OrthoDB" id="2432435at2759"/>
<organism evidence="1 2">
    <name type="scientific">Mortierella polycephala</name>
    <dbReference type="NCBI Taxonomy" id="41804"/>
    <lineage>
        <taxon>Eukaryota</taxon>
        <taxon>Fungi</taxon>
        <taxon>Fungi incertae sedis</taxon>
        <taxon>Mucoromycota</taxon>
        <taxon>Mortierellomycotina</taxon>
        <taxon>Mortierellomycetes</taxon>
        <taxon>Mortierellales</taxon>
        <taxon>Mortierellaceae</taxon>
        <taxon>Mortierella</taxon>
    </lineage>
</organism>
<sequence>MPATWQKFKCGSIERELVLVSSRVPHEPQFIYVDDVLDAFKIHDVDRFEVDGRTIAYVRDDNGIIRRDVEGLEGVELRQLESFLKKSSEENLLGNLYRMTTSDGHVKWVCRDHYRVSYQEKHSQKLRDVGKLAQGEFDEQLGRITILLLLEWFLQRRQRSSGAVRGIQDQLDSDHFELVLQLCRSVAQLFSPKTLLLLHGDNGTLALSEAPRTNSTLTTLDFRYNSIGDKGTLVLSEALKTNSTLTTLNLSYNSVGDNGGMALVYCKSITV</sequence>
<dbReference type="SMART" id="SM00368">
    <property type="entry name" value="LRR_RI"/>
    <property type="match status" value="2"/>
</dbReference>
<comment type="caution">
    <text evidence="1">The sequence shown here is derived from an EMBL/GenBank/DDBJ whole genome shotgun (WGS) entry which is preliminary data.</text>
</comment>
<gene>
    <name evidence="1" type="ORF">BG011_001687</name>
</gene>
<dbReference type="SUPFAM" id="SSF52047">
    <property type="entry name" value="RNI-like"/>
    <property type="match status" value="1"/>
</dbReference>
<dbReference type="EMBL" id="JAAAJA010001469">
    <property type="protein sequence ID" value="KAG0247309.1"/>
    <property type="molecule type" value="Genomic_DNA"/>
</dbReference>
<dbReference type="PANTHER" id="PTHR24114:SF2">
    <property type="entry name" value="F-BOX DOMAIN-CONTAINING PROTEIN-RELATED"/>
    <property type="match status" value="1"/>
</dbReference>
<dbReference type="AlphaFoldDB" id="A0A9P6PJV1"/>
<dbReference type="Pfam" id="PF13516">
    <property type="entry name" value="LRR_6"/>
    <property type="match status" value="2"/>
</dbReference>
<evidence type="ECO:0000313" key="1">
    <source>
        <dbReference type="EMBL" id="KAG0247309.1"/>
    </source>
</evidence>
<dbReference type="InterPro" id="IPR032675">
    <property type="entry name" value="LRR_dom_sf"/>
</dbReference>
<dbReference type="Proteomes" id="UP000726737">
    <property type="component" value="Unassembled WGS sequence"/>
</dbReference>
<keyword evidence="2" id="KW-1185">Reference proteome</keyword>
<dbReference type="Gene3D" id="3.80.10.10">
    <property type="entry name" value="Ribonuclease Inhibitor"/>
    <property type="match status" value="1"/>
</dbReference>
<protein>
    <submittedName>
        <fullName evidence="1">Uncharacterized protein</fullName>
    </submittedName>
</protein>
<dbReference type="InterPro" id="IPR052394">
    <property type="entry name" value="LRR-containing"/>
</dbReference>
<reference evidence="1" key="1">
    <citation type="journal article" date="2020" name="Fungal Divers.">
        <title>Resolving the Mortierellaceae phylogeny through synthesis of multi-gene phylogenetics and phylogenomics.</title>
        <authorList>
            <person name="Vandepol N."/>
            <person name="Liber J."/>
            <person name="Desiro A."/>
            <person name="Na H."/>
            <person name="Kennedy M."/>
            <person name="Barry K."/>
            <person name="Grigoriev I.V."/>
            <person name="Miller A.N."/>
            <person name="O'Donnell K."/>
            <person name="Stajich J.E."/>
            <person name="Bonito G."/>
        </authorList>
    </citation>
    <scope>NUCLEOTIDE SEQUENCE</scope>
    <source>
        <strain evidence="1">KOD948</strain>
    </source>
</reference>
<proteinExistence type="predicted"/>
<dbReference type="InterPro" id="IPR001611">
    <property type="entry name" value="Leu-rich_rpt"/>
</dbReference>